<evidence type="ECO:0000313" key="2">
    <source>
        <dbReference type="Proteomes" id="UP001151760"/>
    </source>
</evidence>
<accession>A0ABQ5HVR6</accession>
<protein>
    <submittedName>
        <fullName evidence="1">Uncharacterized protein</fullName>
    </submittedName>
</protein>
<evidence type="ECO:0000313" key="1">
    <source>
        <dbReference type="EMBL" id="GJT91951.1"/>
    </source>
</evidence>
<comment type="caution">
    <text evidence="1">The sequence shown here is derived from an EMBL/GenBank/DDBJ whole genome shotgun (WGS) entry which is preliminary data.</text>
</comment>
<organism evidence="1 2">
    <name type="scientific">Tanacetum coccineum</name>
    <dbReference type="NCBI Taxonomy" id="301880"/>
    <lineage>
        <taxon>Eukaryota</taxon>
        <taxon>Viridiplantae</taxon>
        <taxon>Streptophyta</taxon>
        <taxon>Embryophyta</taxon>
        <taxon>Tracheophyta</taxon>
        <taxon>Spermatophyta</taxon>
        <taxon>Magnoliopsida</taxon>
        <taxon>eudicotyledons</taxon>
        <taxon>Gunneridae</taxon>
        <taxon>Pentapetalae</taxon>
        <taxon>asterids</taxon>
        <taxon>campanulids</taxon>
        <taxon>Asterales</taxon>
        <taxon>Asteraceae</taxon>
        <taxon>Asteroideae</taxon>
        <taxon>Anthemideae</taxon>
        <taxon>Anthemidinae</taxon>
        <taxon>Tanacetum</taxon>
    </lineage>
</organism>
<sequence length="192" mass="22474">MKKTRILTKVYGVTPLIVLRRNVFMARHVTQLNDQTRRIVDSNGLIPGLTASEALRSIQELAGHSYKWHNEECKNTPSPFSIIAKKLKALNHEMDELRVDVRKINTKDGMRSLHEQIKSIRTSEISYDKFSPKLNIHSTNLKDTFEHYLKESCKRQDVLNEWMKKFMINTKMNLKNHDSSIKRLEESINRLV</sequence>
<proteinExistence type="predicted"/>
<reference evidence="1" key="2">
    <citation type="submission" date="2022-01" db="EMBL/GenBank/DDBJ databases">
        <authorList>
            <person name="Yamashiro T."/>
            <person name="Shiraishi A."/>
            <person name="Satake H."/>
            <person name="Nakayama K."/>
        </authorList>
    </citation>
    <scope>NUCLEOTIDE SEQUENCE</scope>
</reference>
<keyword evidence="2" id="KW-1185">Reference proteome</keyword>
<gene>
    <name evidence="1" type="ORF">Tco_1080796</name>
</gene>
<dbReference type="EMBL" id="BQNB010020065">
    <property type="protein sequence ID" value="GJT91951.1"/>
    <property type="molecule type" value="Genomic_DNA"/>
</dbReference>
<dbReference type="Proteomes" id="UP001151760">
    <property type="component" value="Unassembled WGS sequence"/>
</dbReference>
<name>A0ABQ5HVR6_9ASTR</name>
<reference evidence="1" key="1">
    <citation type="journal article" date="2022" name="Int. J. Mol. Sci.">
        <title>Draft Genome of Tanacetum Coccineum: Genomic Comparison of Closely Related Tanacetum-Family Plants.</title>
        <authorList>
            <person name="Yamashiro T."/>
            <person name="Shiraishi A."/>
            <person name="Nakayama K."/>
            <person name="Satake H."/>
        </authorList>
    </citation>
    <scope>NUCLEOTIDE SEQUENCE</scope>
</reference>